<evidence type="ECO:0000256" key="24">
    <source>
        <dbReference type="ARBA" id="ARBA00074445"/>
    </source>
</evidence>
<comment type="subcellular location">
    <subcellularLocation>
        <location evidence="2">Chromosome</location>
    </subcellularLocation>
    <subcellularLocation>
        <location evidence="1">Nucleus</location>
    </subcellularLocation>
</comment>
<dbReference type="GO" id="GO:0035267">
    <property type="term" value="C:NuA4 histone acetyltransferase complex"/>
    <property type="evidence" value="ECO:0007669"/>
    <property type="project" value="UniProtKB-ARBA"/>
</dbReference>
<dbReference type="GO" id="GO:0005634">
    <property type="term" value="C:nucleus"/>
    <property type="evidence" value="ECO:0007669"/>
    <property type="project" value="UniProtKB-SubCell"/>
</dbReference>
<evidence type="ECO:0000256" key="5">
    <source>
        <dbReference type="ARBA" id="ARBA00013184"/>
    </source>
</evidence>
<evidence type="ECO:0000256" key="27">
    <source>
        <dbReference type="ARBA" id="ARBA00077673"/>
    </source>
</evidence>
<evidence type="ECO:0000256" key="21">
    <source>
        <dbReference type="ARBA" id="ARBA00047752"/>
    </source>
</evidence>
<dbReference type="InterPro" id="IPR025995">
    <property type="entry name" value="Tudor-knot"/>
</dbReference>
<dbReference type="GO" id="GO:0006357">
    <property type="term" value="P:regulation of transcription by RNA polymerase II"/>
    <property type="evidence" value="ECO:0007669"/>
    <property type="project" value="UniProtKB-ARBA"/>
</dbReference>
<dbReference type="GO" id="GO:0006281">
    <property type="term" value="P:DNA repair"/>
    <property type="evidence" value="ECO:0007669"/>
    <property type="project" value="UniProtKB-KW"/>
</dbReference>
<evidence type="ECO:0000256" key="25">
    <source>
        <dbReference type="ARBA" id="ARBA00075313"/>
    </source>
</evidence>
<dbReference type="FunFam" id="1.10.10.10:FF:000526">
    <property type="entry name" value="Histone acetyltransferase"/>
    <property type="match status" value="1"/>
</dbReference>
<evidence type="ECO:0000256" key="26">
    <source>
        <dbReference type="ARBA" id="ARBA00076782"/>
    </source>
</evidence>
<dbReference type="EMBL" id="GL870876">
    <property type="protein sequence ID" value="EIJ89715.1"/>
    <property type="molecule type" value="Genomic_DNA"/>
</dbReference>
<evidence type="ECO:0000313" key="30">
    <source>
        <dbReference type="EMBL" id="EIJ89715.1"/>
    </source>
</evidence>
<keyword evidence="7" id="KW-0158">Chromosome</keyword>
<comment type="catalytic activity">
    <reaction evidence="22">
        <text>L-lysyl-[protein] + acetyl-CoA = N(6)-acetyl-L-lysyl-[protein] + CoA + H(+)</text>
        <dbReference type="Rhea" id="RHEA:45948"/>
        <dbReference type="Rhea" id="RHEA-COMP:9752"/>
        <dbReference type="Rhea" id="RHEA-COMP:10731"/>
        <dbReference type="ChEBI" id="CHEBI:15378"/>
        <dbReference type="ChEBI" id="CHEBI:29969"/>
        <dbReference type="ChEBI" id="CHEBI:57287"/>
        <dbReference type="ChEBI" id="CHEBI:57288"/>
        <dbReference type="ChEBI" id="CHEBI:61930"/>
    </reaction>
    <physiologicalReaction direction="left-to-right" evidence="22">
        <dbReference type="Rhea" id="RHEA:45949"/>
    </physiologicalReaction>
</comment>
<dbReference type="InterPro" id="IPR040706">
    <property type="entry name" value="Zf-MYST"/>
</dbReference>
<evidence type="ECO:0000256" key="20">
    <source>
        <dbReference type="ARBA" id="ARBA00047557"/>
    </source>
</evidence>
<dbReference type="HOGENOM" id="CLU_011815_2_2_1"/>
<evidence type="ECO:0000256" key="10">
    <source>
        <dbReference type="ARBA" id="ARBA00022990"/>
    </source>
</evidence>
<evidence type="ECO:0000256" key="19">
    <source>
        <dbReference type="ARBA" id="ARBA00045805"/>
    </source>
</evidence>
<keyword evidence="14" id="KW-0234">DNA repair</keyword>
<feature type="domain" description="MYST-type HAT" evidence="29">
    <location>
        <begin position="89"/>
        <end position="360"/>
    </location>
</feature>
<dbReference type="SUPFAM" id="SSF55729">
    <property type="entry name" value="Acyl-CoA N-acyltransferases (Nat)"/>
    <property type="match status" value="1"/>
</dbReference>
<dbReference type="GO" id="GO:0106226">
    <property type="term" value="F:peptide 2-hydroxyisobutyryltransferase activity"/>
    <property type="evidence" value="ECO:0007669"/>
    <property type="project" value="RHEA"/>
</dbReference>
<evidence type="ECO:0000256" key="2">
    <source>
        <dbReference type="ARBA" id="ARBA00004286"/>
    </source>
</evidence>
<keyword evidence="8 30" id="KW-0808">Transferase</keyword>
<dbReference type="InterPro" id="IPR036388">
    <property type="entry name" value="WH-like_DNA-bd_sf"/>
</dbReference>
<evidence type="ECO:0000256" key="6">
    <source>
        <dbReference type="ARBA" id="ARBA00022255"/>
    </source>
</evidence>
<comment type="catalytic activity">
    <reaction evidence="21">
        <text>(2E)-butenoyl-CoA + L-lysyl-[protein] = N(6)-(2E)-butenoyl-L-lysyl-[protein] + CoA + H(+)</text>
        <dbReference type="Rhea" id="RHEA:53908"/>
        <dbReference type="Rhea" id="RHEA-COMP:9752"/>
        <dbReference type="Rhea" id="RHEA-COMP:13707"/>
        <dbReference type="ChEBI" id="CHEBI:15378"/>
        <dbReference type="ChEBI" id="CHEBI:29969"/>
        <dbReference type="ChEBI" id="CHEBI:57287"/>
        <dbReference type="ChEBI" id="CHEBI:57332"/>
        <dbReference type="ChEBI" id="CHEBI:137954"/>
    </reaction>
    <physiologicalReaction direction="left-to-right" evidence="21">
        <dbReference type="Rhea" id="RHEA:53909"/>
    </physiologicalReaction>
</comment>
<dbReference type="InterPro" id="IPR016197">
    <property type="entry name" value="Chromo-like_dom_sf"/>
</dbReference>
<dbReference type="InterPro" id="IPR000953">
    <property type="entry name" value="Chromo/chromo_shadow_dom"/>
</dbReference>
<dbReference type="Pfam" id="PF11717">
    <property type="entry name" value="Tudor-knot"/>
    <property type="match status" value="1"/>
</dbReference>
<evidence type="ECO:0000256" key="12">
    <source>
        <dbReference type="ARBA" id="ARBA00023159"/>
    </source>
</evidence>
<sequence>MESNELIVGCKVLVSSIQNDTVITRKAEVVAIRNTGGAIEYYMHYTGFNKRLDQWVSQEKVDMSSIEFPKKKKQKEDPKNKNISAEDIYRVKNIDQIEIGEYSVESWYFSPYPKTMNKTIIICEYCLYYFNTKEELQTHYSTCVHKRPPGRQIYRKGGISFFELDGIIHKNYCRNLSLLSKLFLDHKTLFYDIDVFLFYAMCIYNPEDPEETREYKVVGYFSKEKESQHGYNIACLLVLPHYQRKGYGKILIDFSYLLSKRERVSASPEKPLSDLGLLSYREYWIGVISHILIYNRLISINGIRDMSSITVEDIIHTLQYNNMLVYYNGVPAIVLRDDLIAKYSEPRGVQLDPDYLLWEAQ</sequence>
<keyword evidence="9" id="KW-0227">DNA damage</keyword>
<dbReference type="PROSITE" id="PS00028">
    <property type="entry name" value="ZINC_FINGER_C2H2_1"/>
    <property type="match status" value="1"/>
</dbReference>
<dbReference type="Gene3D" id="1.10.10.10">
    <property type="entry name" value="Winged helix-like DNA-binding domain superfamily/Winged helix DNA-binding domain"/>
    <property type="match status" value="1"/>
</dbReference>
<dbReference type="SMART" id="SM00298">
    <property type="entry name" value="CHROMO"/>
    <property type="match status" value="1"/>
</dbReference>
<keyword evidence="13" id="KW-0804">Transcription</keyword>
<dbReference type="Gene3D" id="3.30.60.60">
    <property type="entry name" value="N-acetyl transferase-like"/>
    <property type="match status" value="1"/>
</dbReference>
<keyword evidence="31" id="KW-1185">Reference proteome</keyword>
<evidence type="ECO:0000256" key="15">
    <source>
        <dbReference type="ARBA" id="ARBA00023242"/>
    </source>
</evidence>
<dbReference type="InParanoid" id="I3EKG8"/>
<dbReference type="Proteomes" id="UP000002872">
    <property type="component" value="Unassembled WGS sequence"/>
</dbReference>
<dbReference type="Pfam" id="PF17772">
    <property type="entry name" value="zf-MYST"/>
    <property type="match status" value="1"/>
</dbReference>
<evidence type="ECO:0000256" key="9">
    <source>
        <dbReference type="ARBA" id="ARBA00022763"/>
    </source>
</evidence>
<dbReference type="Pfam" id="PF01853">
    <property type="entry name" value="MOZ_SAS"/>
    <property type="match status" value="1"/>
</dbReference>
<organism evidence="30 31">
    <name type="scientific">Nematocida parisii (strain ERTm3)</name>
    <name type="common">Nematode killer fungus</name>
    <dbReference type="NCBI Taxonomy" id="935791"/>
    <lineage>
        <taxon>Eukaryota</taxon>
        <taxon>Fungi</taxon>
        <taxon>Fungi incertae sedis</taxon>
        <taxon>Microsporidia</taxon>
        <taxon>Nematocida</taxon>
    </lineage>
</organism>
<comment type="function">
    <text evidence="19">Catalytic component of the NuA4 histone acetyltransferase (HAT) complex which is involved in epigenetic transcriptional activation of selected genes principally by acetylation of nucleosomal histones H4, H3, H2B, H2A and H2A variant H2A.Z. Acetylates histone H4 to form H4K5ac, H4K8ac, H4K12ac and H4K16ac, histone H3 to form H3K14ac, and histone H2A to form H2AK4ac and H2AK7ac. The NuA4 complex is involved in the DNA damage response and is required for chromosome segregation. The NuA4 complex plays a direct role in repair of DNA double-strand breaks (DSBs) through homologous recombination. Recruitment to promoters depends on H3K4me. Also acetylates non-histone proteins. In addition to protein acetyltransferase, can use different acyl-CoA substrates, such as 2-hydroxyisobutanoyl-CoA (2-hydroxyisobutyryl-CoA) or (2E)-butenoyl-CoA (crotonyl-CoA), and is able to mediate protein 2-hydroxyisobutyrylation and crotonylation, respectively.</text>
</comment>
<dbReference type="VEuPathDB" id="MicrosporidiaDB:NEQG_00485"/>
<evidence type="ECO:0000256" key="14">
    <source>
        <dbReference type="ARBA" id="ARBA00023204"/>
    </source>
</evidence>
<evidence type="ECO:0000256" key="1">
    <source>
        <dbReference type="ARBA" id="ARBA00004123"/>
    </source>
</evidence>
<comment type="similarity">
    <text evidence="3">Belongs to the MYST (SAS/MOZ) family.</text>
</comment>
<comment type="catalytic activity">
    <reaction evidence="20">
        <text>2-hydroxyisobutanoyl-CoA + L-lysyl-[protein] = N(6)-(2-hydroxyisobutanoyl)-L-lysyl-[protein] + CoA + H(+)</text>
        <dbReference type="Rhea" id="RHEA:24180"/>
        <dbReference type="Rhea" id="RHEA-COMP:9752"/>
        <dbReference type="Rhea" id="RHEA-COMP:15921"/>
        <dbReference type="ChEBI" id="CHEBI:15378"/>
        <dbReference type="ChEBI" id="CHEBI:29969"/>
        <dbReference type="ChEBI" id="CHEBI:57287"/>
        <dbReference type="ChEBI" id="CHEBI:131780"/>
        <dbReference type="ChEBI" id="CHEBI:144968"/>
    </reaction>
    <physiologicalReaction direction="left-to-right" evidence="20">
        <dbReference type="Rhea" id="RHEA:24181"/>
    </physiologicalReaction>
</comment>
<dbReference type="InterPro" id="IPR050603">
    <property type="entry name" value="MYST_HAT"/>
</dbReference>
<reference evidence="30" key="1">
    <citation type="submission" date="2011-01" db="EMBL/GenBank/DDBJ databases">
        <title>The Genome Sequence of Nematocida parisii strain ERTm3.</title>
        <authorList>
            <consortium name="The Broad Institute Genome Sequencing Platform"/>
            <consortium name="The Broad Institute Genome Sequencing Center for Infectious Disease"/>
            <person name="Cuomo C."/>
            <person name="Troemel E."/>
            <person name="Young S.K."/>
            <person name="Zeng Q."/>
            <person name="Gargeya S."/>
            <person name="Fitzgerald M."/>
            <person name="Haas B."/>
            <person name="Abouelleil A."/>
            <person name="Alvarado L."/>
            <person name="Arachchi H.M."/>
            <person name="Berlin A."/>
            <person name="Chapman S.B."/>
            <person name="Gearin G."/>
            <person name="Goldberg J."/>
            <person name="Griggs A."/>
            <person name="Gujja S."/>
            <person name="Hansen M."/>
            <person name="Heiman D."/>
            <person name="Howarth C."/>
            <person name="Larimer J."/>
            <person name="Lui A."/>
            <person name="MacDonald P.J.P."/>
            <person name="McCowen C."/>
            <person name="Montmayeur A."/>
            <person name="Murphy C."/>
            <person name="Neiman D."/>
            <person name="Pearson M."/>
            <person name="Priest M."/>
            <person name="Roberts A."/>
            <person name="Saif S."/>
            <person name="Shea T."/>
            <person name="Sisk P."/>
            <person name="Stolte C."/>
            <person name="Sykes S."/>
            <person name="Wortman J."/>
            <person name="Nusbaum C."/>
            <person name="Birren B."/>
        </authorList>
    </citation>
    <scope>NUCLEOTIDE SEQUENCE</scope>
    <source>
        <strain evidence="30">ERTm3</strain>
    </source>
</reference>
<proteinExistence type="inferred from homology"/>
<dbReference type="Gene3D" id="2.30.30.140">
    <property type="match status" value="1"/>
</dbReference>
<evidence type="ECO:0000256" key="7">
    <source>
        <dbReference type="ARBA" id="ARBA00022454"/>
    </source>
</evidence>
<name>I3EKG8_NEMP3</name>
<evidence type="ECO:0000256" key="13">
    <source>
        <dbReference type="ARBA" id="ARBA00023163"/>
    </source>
</evidence>
<evidence type="ECO:0000256" key="4">
    <source>
        <dbReference type="ARBA" id="ARBA00011353"/>
    </source>
</evidence>
<comment type="subunit">
    <text evidence="4">Component of the NuA4 histone acetyltransferase complex.</text>
</comment>
<evidence type="ECO:0000256" key="11">
    <source>
        <dbReference type="ARBA" id="ARBA00023015"/>
    </source>
</evidence>
<protein>
    <recommendedName>
        <fullName evidence="6">Histone acetyltransferase ESA1</fullName>
        <ecNumber evidence="5">2.3.1.48</ecNumber>
    </recommendedName>
    <alternativeName>
        <fullName evidence="24">Histone acetyltransferase esa1</fullName>
    </alternativeName>
    <alternativeName>
        <fullName evidence="16 25">protein 2-hydroxyisobutyryltransferase ESA1</fullName>
    </alternativeName>
    <alternativeName>
        <fullName evidence="18 26">protein acetyltransferase ESA1</fullName>
    </alternativeName>
    <alternativeName>
        <fullName evidence="17 27">protein crotonyltransferase ESA1</fullName>
    </alternativeName>
</protein>
<dbReference type="CDD" id="cd04301">
    <property type="entry name" value="NAT_SF"/>
    <property type="match status" value="1"/>
</dbReference>
<dbReference type="Gene3D" id="3.40.630.30">
    <property type="match status" value="1"/>
</dbReference>
<evidence type="ECO:0000256" key="28">
    <source>
        <dbReference type="PIRSR" id="PIRSR602717-51"/>
    </source>
</evidence>
<evidence type="ECO:0000259" key="29">
    <source>
        <dbReference type="PROSITE" id="PS51726"/>
    </source>
</evidence>
<keyword evidence="10" id="KW-0007">Acetylation</keyword>
<dbReference type="AlphaFoldDB" id="I3EKG8"/>
<comment type="catalytic activity">
    <reaction evidence="23">
        <text>L-lysyl-[histone] + acetyl-CoA = N(6)-acetyl-L-lysyl-[histone] + CoA + H(+)</text>
        <dbReference type="Rhea" id="RHEA:21992"/>
        <dbReference type="Rhea" id="RHEA-COMP:9845"/>
        <dbReference type="Rhea" id="RHEA-COMP:11338"/>
        <dbReference type="ChEBI" id="CHEBI:15378"/>
        <dbReference type="ChEBI" id="CHEBI:29969"/>
        <dbReference type="ChEBI" id="CHEBI:57287"/>
        <dbReference type="ChEBI" id="CHEBI:57288"/>
        <dbReference type="ChEBI" id="CHEBI:61930"/>
        <dbReference type="EC" id="2.3.1.48"/>
    </reaction>
    <physiologicalReaction direction="left-to-right" evidence="23">
        <dbReference type="Rhea" id="RHEA:21993"/>
    </physiologicalReaction>
</comment>
<dbReference type="FunCoup" id="I3EKG8">
    <property type="interactions" value="236"/>
</dbReference>
<dbReference type="OrthoDB" id="787137at2759"/>
<evidence type="ECO:0000256" key="23">
    <source>
        <dbReference type="ARBA" id="ARBA00048940"/>
    </source>
</evidence>
<dbReference type="OMA" id="DSPEGNN"/>
<accession>I3EKG8</accession>
<keyword evidence="12" id="KW-0010">Activator</keyword>
<evidence type="ECO:0000256" key="3">
    <source>
        <dbReference type="ARBA" id="ARBA00010107"/>
    </source>
</evidence>
<dbReference type="InterPro" id="IPR016181">
    <property type="entry name" value="Acyl_CoA_acyltransferase"/>
</dbReference>
<dbReference type="GO" id="GO:0010485">
    <property type="term" value="F:histone H4 acetyltransferase activity"/>
    <property type="evidence" value="ECO:0007669"/>
    <property type="project" value="UniProtKB-ARBA"/>
</dbReference>
<dbReference type="SUPFAM" id="SSF54160">
    <property type="entry name" value="Chromo domain-like"/>
    <property type="match status" value="1"/>
</dbReference>
<dbReference type="STRING" id="935791.I3EKG8"/>
<evidence type="ECO:0000256" key="17">
    <source>
        <dbReference type="ARBA" id="ARBA00031133"/>
    </source>
</evidence>
<gene>
    <name evidence="30" type="ORF">NEQG_00485</name>
</gene>
<keyword evidence="15" id="KW-0539">Nucleus</keyword>
<dbReference type="GO" id="GO:0140064">
    <property type="term" value="F:peptide crotonyltransferase activity"/>
    <property type="evidence" value="ECO:0007669"/>
    <property type="project" value="RHEA"/>
</dbReference>
<keyword evidence="11" id="KW-0805">Transcription regulation</keyword>
<evidence type="ECO:0000256" key="22">
    <source>
        <dbReference type="ARBA" id="ARBA00047787"/>
    </source>
</evidence>
<dbReference type="EC" id="2.3.1.48" evidence="5"/>
<dbReference type="PROSITE" id="PS51726">
    <property type="entry name" value="MYST_HAT"/>
    <property type="match status" value="1"/>
</dbReference>
<dbReference type="InterPro" id="IPR013087">
    <property type="entry name" value="Znf_C2H2_type"/>
</dbReference>
<dbReference type="InterPro" id="IPR002717">
    <property type="entry name" value="HAT_MYST-type"/>
</dbReference>
<dbReference type="PANTHER" id="PTHR10615">
    <property type="entry name" value="HISTONE ACETYLTRANSFERASE"/>
    <property type="match status" value="1"/>
</dbReference>
<feature type="active site" description="Proton donor/acceptor" evidence="28">
    <location>
        <position position="269"/>
    </location>
</feature>
<evidence type="ECO:0000256" key="16">
    <source>
        <dbReference type="ARBA" id="ARBA00031065"/>
    </source>
</evidence>
<evidence type="ECO:0000256" key="18">
    <source>
        <dbReference type="ARBA" id="ARBA00031553"/>
    </source>
</evidence>
<evidence type="ECO:0000256" key="8">
    <source>
        <dbReference type="ARBA" id="ARBA00022679"/>
    </source>
</evidence>
<evidence type="ECO:0000313" key="31">
    <source>
        <dbReference type="Proteomes" id="UP000002872"/>
    </source>
</evidence>
<dbReference type="FunFam" id="2.30.30.140:FF:000013">
    <property type="entry name" value="Histone acetyltransferase"/>
    <property type="match status" value="1"/>
</dbReference>